<feature type="transmembrane region" description="Helical" evidence="1">
    <location>
        <begin position="97"/>
        <end position="117"/>
    </location>
</feature>
<gene>
    <name evidence="3" type="ORF">HYZ11_00930</name>
</gene>
<feature type="transmembrane region" description="Helical" evidence="1">
    <location>
        <begin position="37"/>
        <end position="57"/>
    </location>
</feature>
<dbReference type="AlphaFoldDB" id="A0A932HVB1"/>
<feature type="domain" description="EamA" evidence="2">
    <location>
        <begin position="157"/>
        <end position="289"/>
    </location>
</feature>
<dbReference type="EMBL" id="JACPUR010000001">
    <property type="protein sequence ID" value="MBI3126151.1"/>
    <property type="molecule type" value="Genomic_DNA"/>
</dbReference>
<proteinExistence type="predicted"/>
<reference evidence="3" key="1">
    <citation type="submission" date="2020-07" db="EMBL/GenBank/DDBJ databases">
        <title>Huge and variable diversity of episymbiotic CPR bacteria and DPANN archaea in groundwater ecosystems.</title>
        <authorList>
            <person name="He C.Y."/>
            <person name="Keren R."/>
            <person name="Whittaker M."/>
            <person name="Farag I.F."/>
            <person name="Doudna J."/>
            <person name="Cate J.H.D."/>
            <person name="Banfield J.F."/>
        </authorList>
    </citation>
    <scope>NUCLEOTIDE SEQUENCE</scope>
    <source>
        <strain evidence="3">NC_groundwater_763_Ag_S-0.2um_68_21</strain>
    </source>
</reference>
<dbReference type="InterPro" id="IPR000620">
    <property type="entry name" value="EamA_dom"/>
</dbReference>
<dbReference type="PANTHER" id="PTHR22911:SF137">
    <property type="entry name" value="SOLUTE CARRIER FAMILY 35 MEMBER G2-RELATED"/>
    <property type="match status" value="1"/>
</dbReference>
<dbReference type="Proteomes" id="UP000782312">
    <property type="component" value="Unassembled WGS sequence"/>
</dbReference>
<evidence type="ECO:0000313" key="3">
    <source>
        <dbReference type="EMBL" id="MBI3126151.1"/>
    </source>
</evidence>
<dbReference type="Pfam" id="PF00892">
    <property type="entry name" value="EamA"/>
    <property type="match status" value="2"/>
</dbReference>
<keyword evidence="1" id="KW-0472">Membrane</keyword>
<comment type="caution">
    <text evidence="3">The sequence shown here is derived from an EMBL/GenBank/DDBJ whole genome shotgun (WGS) entry which is preliminary data.</text>
</comment>
<dbReference type="InterPro" id="IPR037185">
    <property type="entry name" value="EmrE-like"/>
</dbReference>
<dbReference type="GO" id="GO:0016020">
    <property type="term" value="C:membrane"/>
    <property type="evidence" value="ECO:0007669"/>
    <property type="project" value="InterPro"/>
</dbReference>
<feature type="domain" description="EamA" evidence="2">
    <location>
        <begin position="9"/>
        <end position="139"/>
    </location>
</feature>
<feature type="transmembrane region" description="Helical" evidence="1">
    <location>
        <begin position="271"/>
        <end position="290"/>
    </location>
</feature>
<keyword evidence="1" id="KW-0812">Transmembrane</keyword>
<sequence>MSGAFLAAAYSLGTSLCTASFSLIVRRGQQHGSAFTGVVIGLIVSVPVLLAICAVAWDPRTWDTAGVLWFALGGFTGPSLGRIFMYRGIHHLGVARAMPMMATGPLFTGALAVMFMGERPGPLVWAATFLITAGCAAISYKKKEDKSWNRRHLWMPLVSLVGFALSNIFRKMGLMSAPSPLLGITVTSVVGLVFLTILARFLSPAQRPSFDSGKAWAFYGVCGLVNTLSFFLHFFALLYGDLTIVTPLSSTAPLFALLFSWIFLRDVERVTGWIVSGTALIVLGVALIAWSV</sequence>
<feature type="transmembrane region" description="Helical" evidence="1">
    <location>
        <begin position="152"/>
        <end position="169"/>
    </location>
</feature>
<feature type="transmembrane region" description="Helical" evidence="1">
    <location>
        <begin position="123"/>
        <end position="140"/>
    </location>
</feature>
<dbReference type="PANTHER" id="PTHR22911">
    <property type="entry name" value="ACYL-MALONYL CONDENSING ENZYME-RELATED"/>
    <property type="match status" value="1"/>
</dbReference>
<feature type="transmembrane region" description="Helical" evidence="1">
    <location>
        <begin position="181"/>
        <end position="203"/>
    </location>
</feature>
<feature type="transmembrane region" description="Helical" evidence="1">
    <location>
        <begin position="244"/>
        <end position="264"/>
    </location>
</feature>
<evidence type="ECO:0000259" key="2">
    <source>
        <dbReference type="Pfam" id="PF00892"/>
    </source>
</evidence>
<keyword evidence="1" id="KW-1133">Transmembrane helix</keyword>
<accession>A0A932HVB1</accession>
<name>A0A932HVB1_UNCTE</name>
<feature type="transmembrane region" description="Helical" evidence="1">
    <location>
        <begin position="215"/>
        <end position="238"/>
    </location>
</feature>
<dbReference type="SUPFAM" id="SSF103481">
    <property type="entry name" value="Multidrug resistance efflux transporter EmrE"/>
    <property type="match status" value="2"/>
</dbReference>
<dbReference type="Gene3D" id="1.10.3730.20">
    <property type="match status" value="2"/>
</dbReference>
<organism evidence="3 4">
    <name type="scientific">Tectimicrobiota bacterium</name>
    <dbReference type="NCBI Taxonomy" id="2528274"/>
    <lineage>
        <taxon>Bacteria</taxon>
        <taxon>Pseudomonadati</taxon>
        <taxon>Nitrospinota/Tectimicrobiota group</taxon>
        <taxon>Candidatus Tectimicrobiota</taxon>
    </lineage>
</organism>
<evidence type="ECO:0000313" key="4">
    <source>
        <dbReference type="Proteomes" id="UP000782312"/>
    </source>
</evidence>
<protein>
    <submittedName>
        <fullName evidence="3">DMT family transporter</fullName>
    </submittedName>
</protein>
<feature type="transmembrane region" description="Helical" evidence="1">
    <location>
        <begin position="69"/>
        <end position="85"/>
    </location>
</feature>
<feature type="transmembrane region" description="Helical" evidence="1">
    <location>
        <begin position="6"/>
        <end position="25"/>
    </location>
</feature>
<evidence type="ECO:0000256" key="1">
    <source>
        <dbReference type="SAM" id="Phobius"/>
    </source>
</evidence>